<comment type="caution">
    <text evidence="2">The sequence shown here is derived from an EMBL/GenBank/DDBJ whole genome shotgun (WGS) entry which is preliminary data.</text>
</comment>
<feature type="region of interest" description="Disordered" evidence="1">
    <location>
        <begin position="104"/>
        <end position="169"/>
    </location>
</feature>
<name>A0A8H6XWP8_9AGAR</name>
<dbReference type="AlphaFoldDB" id="A0A8H6XWP8"/>
<evidence type="ECO:0000256" key="1">
    <source>
        <dbReference type="SAM" id="MobiDB-lite"/>
    </source>
</evidence>
<organism evidence="2 3">
    <name type="scientific">Mycena sanguinolenta</name>
    <dbReference type="NCBI Taxonomy" id="230812"/>
    <lineage>
        <taxon>Eukaryota</taxon>
        <taxon>Fungi</taxon>
        <taxon>Dikarya</taxon>
        <taxon>Basidiomycota</taxon>
        <taxon>Agaricomycotina</taxon>
        <taxon>Agaricomycetes</taxon>
        <taxon>Agaricomycetidae</taxon>
        <taxon>Agaricales</taxon>
        <taxon>Marasmiineae</taxon>
        <taxon>Mycenaceae</taxon>
        <taxon>Mycena</taxon>
    </lineage>
</organism>
<sequence length="253" mass="28665">MPAGRPPLSPETKLQHRQQSLKNYQAKNVERLREAARSRMQRRRAAVAASDLKTRKTYRFQAALHSSDYRYRKRKEEYAAAEVAQHATRKLRKVEANELRARHVAPQRAAPTHAAPTSIAPMPLAVPGRSGVPSLDPHDLPMEELPSFLSDDEEDSPQPHSDARPYFEDGFSARPRPVVQRCRECGDEYCVGCACMCPVSTQWFEHKDGHFFPTCKWCKGQDCPGCACTCPESQIWVEHGGHARKKKRLFNSS</sequence>
<reference evidence="2" key="1">
    <citation type="submission" date="2020-05" db="EMBL/GenBank/DDBJ databases">
        <title>Mycena genomes resolve the evolution of fungal bioluminescence.</title>
        <authorList>
            <person name="Tsai I.J."/>
        </authorList>
    </citation>
    <scope>NUCLEOTIDE SEQUENCE</scope>
    <source>
        <strain evidence="2">160909Yilan</strain>
    </source>
</reference>
<keyword evidence="3" id="KW-1185">Reference proteome</keyword>
<dbReference type="OrthoDB" id="3063954at2759"/>
<proteinExistence type="predicted"/>
<evidence type="ECO:0000313" key="2">
    <source>
        <dbReference type="EMBL" id="KAF7348119.1"/>
    </source>
</evidence>
<dbReference type="EMBL" id="JACAZH010000017">
    <property type="protein sequence ID" value="KAF7348119.1"/>
    <property type="molecule type" value="Genomic_DNA"/>
</dbReference>
<feature type="region of interest" description="Disordered" evidence="1">
    <location>
        <begin position="1"/>
        <end position="24"/>
    </location>
</feature>
<gene>
    <name evidence="2" type="ORF">MSAN_01764500</name>
</gene>
<dbReference type="Proteomes" id="UP000623467">
    <property type="component" value="Unassembled WGS sequence"/>
</dbReference>
<protein>
    <submittedName>
        <fullName evidence="2">Uncharacterized protein</fullName>
    </submittedName>
</protein>
<evidence type="ECO:0000313" key="3">
    <source>
        <dbReference type="Proteomes" id="UP000623467"/>
    </source>
</evidence>
<accession>A0A8H6XWP8</accession>